<organism evidence="5 6">
    <name type="scientific">Rhizodiscina lignyota</name>
    <dbReference type="NCBI Taxonomy" id="1504668"/>
    <lineage>
        <taxon>Eukaryota</taxon>
        <taxon>Fungi</taxon>
        <taxon>Dikarya</taxon>
        <taxon>Ascomycota</taxon>
        <taxon>Pezizomycotina</taxon>
        <taxon>Dothideomycetes</taxon>
        <taxon>Pleosporomycetidae</taxon>
        <taxon>Aulographales</taxon>
        <taxon>Rhizodiscinaceae</taxon>
        <taxon>Rhizodiscina</taxon>
    </lineage>
</organism>
<protein>
    <submittedName>
        <fullName evidence="5">Acyl-CoA N-acyltransferase</fullName>
    </submittedName>
</protein>
<comment type="caution">
    <text evidence="5">The sequence shown here is derived from an EMBL/GenBank/DDBJ whole genome shotgun (WGS) entry which is preliminary data.</text>
</comment>
<feature type="domain" description="N-acetyltransferase" evidence="4">
    <location>
        <begin position="5"/>
        <end position="181"/>
    </location>
</feature>
<keyword evidence="2" id="KW-0808">Transferase</keyword>
<keyword evidence="6" id="KW-1185">Reference proteome</keyword>
<evidence type="ECO:0000313" key="5">
    <source>
        <dbReference type="EMBL" id="KAF2093329.1"/>
    </source>
</evidence>
<proteinExistence type="inferred from homology"/>
<dbReference type="PROSITE" id="PS51186">
    <property type="entry name" value="GNAT"/>
    <property type="match status" value="1"/>
</dbReference>
<keyword evidence="3" id="KW-0012">Acyltransferase</keyword>
<dbReference type="InterPro" id="IPR016181">
    <property type="entry name" value="Acyl_CoA_acyltransferase"/>
</dbReference>
<dbReference type="OrthoDB" id="7305308at2759"/>
<name>A0A9P4I400_9PEZI</name>
<reference evidence="5" key="1">
    <citation type="journal article" date="2020" name="Stud. Mycol.">
        <title>101 Dothideomycetes genomes: a test case for predicting lifestyles and emergence of pathogens.</title>
        <authorList>
            <person name="Haridas S."/>
            <person name="Albert R."/>
            <person name="Binder M."/>
            <person name="Bloem J."/>
            <person name="Labutti K."/>
            <person name="Salamov A."/>
            <person name="Andreopoulos B."/>
            <person name="Baker S."/>
            <person name="Barry K."/>
            <person name="Bills G."/>
            <person name="Bluhm B."/>
            <person name="Cannon C."/>
            <person name="Castanera R."/>
            <person name="Culley D."/>
            <person name="Daum C."/>
            <person name="Ezra D."/>
            <person name="Gonzalez J."/>
            <person name="Henrissat B."/>
            <person name="Kuo A."/>
            <person name="Liang C."/>
            <person name="Lipzen A."/>
            <person name="Lutzoni F."/>
            <person name="Magnuson J."/>
            <person name="Mondo S."/>
            <person name="Nolan M."/>
            <person name="Ohm R."/>
            <person name="Pangilinan J."/>
            <person name="Park H.-J."/>
            <person name="Ramirez L."/>
            <person name="Alfaro M."/>
            <person name="Sun H."/>
            <person name="Tritt A."/>
            <person name="Yoshinaga Y."/>
            <person name="Zwiers L.-H."/>
            <person name="Turgeon B."/>
            <person name="Goodwin S."/>
            <person name="Spatafora J."/>
            <person name="Crous P."/>
            <person name="Grigoriev I."/>
        </authorList>
    </citation>
    <scope>NUCLEOTIDE SEQUENCE</scope>
    <source>
        <strain evidence="5">CBS 133067</strain>
    </source>
</reference>
<dbReference type="Proteomes" id="UP000799772">
    <property type="component" value="Unassembled WGS sequence"/>
</dbReference>
<accession>A0A9P4I400</accession>
<evidence type="ECO:0000256" key="3">
    <source>
        <dbReference type="ARBA" id="ARBA00023315"/>
    </source>
</evidence>
<dbReference type="InterPro" id="IPR051016">
    <property type="entry name" value="Diverse_Substrate_AcTransf"/>
</dbReference>
<dbReference type="CDD" id="cd04301">
    <property type="entry name" value="NAT_SF"/>
    <property type="match status" value="1"/>
</dbReference>
<gene>
    <name evidence="5" type="ORF">NA57DRAFT_81259</name>
</gene>
<evidence type="ECO:0000256" key="1">
    <source>
        <dbReference type="ARBA" id="ARBA00008694"/>
    </source>
</evidence>
<comment type="similarity">
    <text evidence="1">Belongs to the acetyltransferase family.</text>
</comment>
<dbReference type="AlphaFoldDB" id="A0A9P4I400"/>
<dbReference type="GO" id="GO:0008080">
    <property type="term" value="F:N-acetyltransferase activity"/>
    <property type="evidence" value="ECO:0007669"/>
    <property type="project" value="UniProtKB-ARBA"/>
</dbReference>
<dbReference type="FunFam" id="3.40.630.30:FF:000064">
    <property type="entry name" value="GNAT family acetyltransferase"/>
    <property type="match status" value="1"/>
</dbReference>
<dbReference type="Gene3D" id="3.40.630.30">
    <property type="match status" value="1"/>
</dbReference>
<evidence type="ECO:0000313" key="6">
    <source>
        <dbReference type="Proteomes" id="UP000799772"/>
    </source>
</evidence>
<dbReference type="PANTHER" id="PTHR10545:SF29">
    <property type="entry name" value="GH14572P-RELATED"/>
    <property type="match status" value="1"/>
</dbReference>
<sequence>MADQPQIRLATRRDIPEILAMIRELATYEHALDSVKATEALLSQTLTFAPSPADATADTSSKPQTFASTFILTAPAEDGQKEGSVAGMALFYHTYSTWLARPGIYLEDLFVRPAYRRRGYATLLLKELAKETQRINGGRLEWSCLRWNESALKFYRGLGAEEMEEWVGLRVDGERLGKLSELEVDTKGS</sequence>
<evidence type="ECO:0000256" key="2">
    <source>
        <dbReference type="ARBA" id="ARBA00022679"/>
    </source>
</evidence>
<dbReference type="EMBL" id="ML978138">
    <property type="protein sequence ID" value="KAF2093329.1"/>
    <property type="molecule type" value="Genomic_DNA"/>
</dbReference>
<dbReference type="PANTHER" id="PTHR10545">
    <property type="entry name" value="DIAMINE N-ACETYLTRANSFERASE"/>
    <property type="match status" value="1"/>
</dbReference>
<dbReference type="SUPFAM" id="SSF55729">
    <property type="entry name" value="Acyl-CoA N-acyltransferases (Nat)"/>
    <property type="match status" value="1"/>
</dbReference>
<evidence type="ECO:0000259" key="4">
    <source>
        <dbReference type="PROSITE" id="PS51186"/>
    </source>
</evidence>
<dbReference type="Pfam" id="PF00583">
    <property type="entry name" value="Acetyltransf_1"/>
    <property type="match status" value="1"/>
</dbReference>
<dbReference type="InterPro" id="IPR000182">
    <property type="entry name" value="GNAT_dom"/>
</dbReference>